<dbReference type="RefSeq" id="WP_013653784.1">
    <property type="nucleotide sequence ID" value="NC_015259.1"/>
</dbReference>
<dbReference type="PANTHER" id="PTHR33221:SF4">
    <property type="entry name" value="HTH-TYPE TRANSCRIPTIONAL REPRESSOR NSRR"/>
    <property type="match status" value="1"/>
</dbReference>
<accession>F2IW88</accession>
<dbReference type="GO" id="GO:0003677">
    <property type="term" value="F:DNA binding"/>
    <property type="evidence" value="ECO:0007669"/>
    <property type="project" value="UniProtKB-KW"/>
</dbReference>
<dbReference type="InterPro" id="IPR036388">
    <property type="entry name" value="WH-like_DNA-bd_sf"/>
</dbReference>
<dbReference type="Gene3D" id="1.10.10.10">
    <property type="entry name" value="Winged helix-like DNA-binding domain superfamily/Winged helix DNA-binding domain"/>
    <property type="match status" value="1"/>
</dbReference>
<organism evidence="2 3">
    <name type="scientific">Polymorphum gilvum (strain LMG 25793 / CGMCC 1.9160 / SL003B-26A1)</name>
    <dbReference type="NCBI Taxonomy" id="991905"/>
    <lineage>
        <taxon>Bacteria</taxon>
        <taxon>Pseudomonadati</taxon>
        <taxon>Pseudomonadota</taxon>
        <taxon>Alphaproteobacteria</taxon>
        <taxon>Rhodobacterales</taxon>
        <taxon>Paracoccaceae</taxon>
        <taxon>Polymorphum</taxon>
    </lineage>
</organism>
<dbReference type="PROSITE" id="PS51197">
    <property type="entry name" value="HTH_RRF2_2"/>
    <property type="match status" value="1"/>
</dbReference>
<dbReference type="InterPro" id="IPR000944">
    <property type="entry name" value="Tscrpt_reg_Rrf2"/>
</dbReference>
<dbReference type="EMBL" id="CP002568">
    <property type="protein sequence ID" value="ADZ71473.1"/>
    <property type="molecule type" value="Genomic_DNA"/>
</dbReference>
<dbReference type="Pfam" id="PF02082">
    <property type="entry name" value="Rrf2"/>
    <property type="match status" value="1"/>
</dbReference>
<dbReference type="GO" id="GO:0005829">
    <property type="term" value="C:cytosol"/>
    <property type="evidence" value="ECO:0007669"/>
    <property type="project" value="TreeGrafter"/>
</dbReference>
<evidence type="ECO:0000256" key="1">
    <source>
        <dbReference type="ARBA" id="ARBA00023125"/>
    </source>
</evidence>
<dbReference type="SUPFAM" id="SSF46785">
    <property type="entry name" value="Winged helix' DNA-binding domain"/>
    <property type="match status" value="1"/>
</dbReference>
<dbReference type="PANTHER" id="PTHR33221">
    <property type="entry name" value="WINGED HELIX-TURN-HELIX TRANSCRIPTIONAL REGULATOR, RRF2 FAMILY"/>
    <property type="match status" value="1"/>
</dbReference>
<name>F2IW88_POLGS</name>
<dbReference type="NCBIfam" id="TIGR00738">
    <property type="entry name" value="rrf2_super"/>
    <property type="match status" value="1"/>
</dbReference>
<dbReference type="STRING" id="991905.SL003B_3050"/>
<protein>
    <submittedName>
        <fullName evidence="2">Rhizobial iron transcriptional regulator protein</fullName>
    </submittedName>
</protein>
<evidence type="ECO:0000313" key="2">
    <source>
        <dbReference type="EMBL" id="ADZ71473.1"/>
    </source>
</evidence>
<reference evidence="2 3" key="1">
    <citation type="journal article" date="2011" name="J. Bacteriol.">
        <title>Complete genome sequence of Polymorphum gilvum SL003B-26A1T, a crude oil-degrading bacterium from oil-polluted saline soil.</title>
        <authorList>
            <person name="Li S.G."/>
            <person name="Tang Y.Q."/>
            <person name="Nie Y."/>
            <person name="Cai M."/>
            <person name="Wu X.L."/>
        </authorList>
    </citation>
    <scope>NUCLEOTIDE SEQUENCE [LARGE SCALE GENOMIC DNA]</scope>
    <source>
        <strain evidence="3">LMG 25793 / CGMCC 1.9160 / SL003B-26A1</strain>
    </source>
</reference>
<dbReference type="Proteomes" id="UP000008130">
    <property type="component" value="Chromosome"/>
</dbReference>
<dbReference type="OrthoDB" id="9795923at2"/>
<dbReference type="GO" id="GO:0003700">
    <property type="term" value="F:DNA-binding transcription factor activity"/>
    <property type="evidence" value="ECO:0007669"/>
    <property type="project" value="TreeGrafter"/>
</dbReference>
<dbReference type="HOGENOM" id="CLU_107144_2_1_5"/>
<keyword evidence="1" id="KW-0238">DNA-binding</keyword>
<dbReference type="InterPro" id="IPR030489">
    <property type="entry name" value="TR_Rrf2-type_CS"/>
</dbReference>
<gene>
    <name evidence="2" type="ordered locus">SL003B_3050</name>
</gene>
<evidence type="ECO:0000313" key="3">
    <source>
        <dbReference type="Proteomes" id="UP000008130"/>
    </source>
</evidence>
<dbReference type="eggNOG" id="COG1959">
    <property type="taxonomic scope" value="Bacteria"/>
</dbReference>
<proteinExistence type="predicted"/>
<sequence>MRFTERTDIAVRLLLFLALHKGAKLSVDEIVDRYLGHRSQVVAAIQDLRRGGYIGSSPGRSGGVWLVRSAHEITLAEIVRMFETDFHLTRCFKDGVKARCLIYDVCVFKQALERALGSFFAVLEETTIADLIEDEGRMLQVMEMGR</sequence>
<keyword evidence="3" id="KW-1185">Reference proteome</keyword>
<dbReference type="InterPro" id="IPR036390">
    <property type="entry name" value="WH_DNA-bd_sf"/>
</dbReference>
<dbReference type="AlphaFoldDB" id="F2IW88"/>
<dbReference type="PROSITE" id="PS01332">
    <property type="entry name" value="HTH_RRF2_1"/>
    <property type="match status" value="1"/>
</dbReference>
<dbReference type="KEGG" id="pgv:SL003B_3050"/>